<evidence type="ECO:0000256" key="1">
    <source>
        <dbReference type="SAM" id="MobiDB-lite"/>
    </source>
</evidence>
<sequence>MTVFAKPRWLLQPIAGRGGKDIFQVDILQHLILFGQEACPDWALERKVTERPEHADTMQSPLRSGLAHLVLSESAPRCGAHLVRGQEQGLHSQDAALDSAKDSGTLTFTK</sequence>
<gene>
    <name evidence="2" type="ORF">Celaphus_00009693</name>
</gene>
<accession>A0A212C0Q2</accession>
<comment type="caution">
    <text evidence="2">The sequence shown here is derived from an EMBL/GenBank/DDBJ whole genome shotgun (WGS) entry which is preliminary data.</text>
</comment>
<keyword evidence="3" id="KW-1185">Reference proteome</keyword>
<dbReference type="AlphaFoldDB" id="A0A212C0Q2"/>
<dbReference type="EMBL" id="MKHE01000034">
    <property type="protein sequence ID" value="OWJ99577.1"/>
    <property type="molecule type" value="Genomic_DNA"/>
</dbReference>
<evidence type="ECO:0000313" key="3">
    <source>
        <dbReference type="Proteomes" id="UP000242450"/>
    </source>
</evidence>
<evidence type="ECO:0000313" key="2">
    <source>
        <dbReference type="EMBL" id="OWJ99577.1"/>
    </source>
</evidence>
<proteinExistence type="predicted"/>
<dbReference type="Proteomes" id="UP000242450">
    <property type="component" value="Chromosome X"/>
</dbReference>
<organism evidence="2 3">
    <name type="scientific">Cervus elaphus hippelaphus</name>
    <name type="common">European red deer</name>
    <dbReference type="NCBI Taxonomy" id="46360"/>
    <lineage>
        <taxon>Eukaryota</taxon>
        <taxon>Metazoa</taxon>
        <taxon>Chordata</taxon>
        <taxon>Craniata</taxon>
        <taxon>Vertebrata</taxon>
        <taxon>Euteleostomi</taxon>
        <taxon>Mammalia</taxon>
        <taxon>Eutheria</taxon>
        <taxon>Laurasiatheria</taxon>
        <taxon>Artiodactyla</taxon>
        <taxon>Ruminantia</taxon>
        <taxon>Pecora</taxon>
        <taxon>Cervidae</taxon>
        <taxon>Cervinae</taxon>
        <taxon>Cervus</taxon>
    </lineage>
</organism>
<name>A0A212C0Q2_CEREH</name>
<protein>
    <submittedName>
        <fullName evidence="2">Uncharacterized protein</fullName>
    </submittedName>
</protein>
<feature type="region of interest" description="Disordered" evidence="1">
    <location>
        <begin position="89"/>
        <end position="110"/>
    </location>
</feature>
<reference evidence="2 3" key="1">
    <citation type="journal article" date="2018" name="Mol. Genet. Genomics">
        <title>The red deer Cervus elaphus genome CerEla1.0: sequencing, annotating, genes, and chromosomes.</title>
        <authorList>
            <person name="Bana N.A."/>
            <person name="Nyiri A."/>
            <person name="Nagy J."/>
            <person name="Frank K."/>
            <person name="Nagy T."/>
            <person name="Steger V."/>
            <person name="Schiller M."/>
            <person name="Lakatos P."/>
            <person name="Sugar L."/>
            <person name="Horn P."/>
            <person name="Barta E."/>
            <person name="Orosz L."/>
        </authorList>
    </citation>
    <scope>NUCLEOTIDE SEQUENCE [LARGE SCALE GENOMIC DNA]</scope>
    <source>
        <strain evidence="2">Hungarian</strain>
    </source>
</reference>